<evidence type="ECO:0000259" key="1">
    <source>
        <dbReference type="Pfam" id="PF20150"/>
    </source>
</evidence>
<dbReference type="Pfam" id="PF20150">
    <property type="entry name" value="2EXR"/>
    <property type="match status" value="1"/>
</dbReference>
<gene>
    <name evidence="2" type="ORF">NA56DRAFT_728995</name>
</gene>
<organism evidence="2 3">
    <name type="scientific">Hyaloscypha hepaticicola</name>
    <dbReference type="NCBI Taxonomy" id="2082293"/>
    <lineage>
        <taxon>Eukaryota</taxon>
        <taxon>Fungi</taxon>
        <taxon>Dikarya</taxon>
        <taxon>Ascomycota</taxon>
        <taxon>Pezizomycotina</taxon>
        <taxon>Leotiomycetes</taxon>
        <taxon>Helotiales</taxon>
        <taxon>Hyaloscyphaceae</taxon>
        <taxon>Hyaloscypha</taxon>
    </lineage>
</organism>
<reference evidence="2 3" key="1">
    <citation type="submission" date="2016-05" db="EMBL/GenBank/DDBJ databases">
        <title>A degradative enzymes factory behind the ericoid mycorrhizal symbiosis.</title>
        <authorList>
            <consortium name="DOE Joint Genome Institute"/>
            <person name="Martino E."/>
            <person name="Morin E."/>
            <person name="Grelet G."/>
            <person name="Kuo A."/>
            <person name="Kohler A."/>
            <person name="Daghino S."/>
            <person name="Barry K."/>
            <person name="Choi C."/>
            <person name="Cichocki N."/>
            <person name="Clum A."/>
            <person name="Copeland A."/>
            <person name="Hainaut M."/>
            <person name="Haridas S."/>
            <person name="Labutti K."/>
            <person name="Lindquist E."/>
            <person name="Lipzen A."/>
            <person name="Khouja H.-R."/>
            <person name="Murat C."/>
            <person name="Ohm R."/>
            <person name="Olson A."/>
            <person name="Spatafora J."/>
            <person name="Veneault-Fourrey C."/>
            <person name="Henrissat B."/>
            <person name="Grigoriev I."/>
            <person name="Martin F."/>
            <person name="Perotto S."/>
        </authorList>
    </citation>
    <scope>NUCLEOTIDE SEQUENCE [LARGE SCALE GENOMIC DNA]</scope>
    <source>
        <strain evidence="2 3">UAMH 7357</strain>
    </source>
</reference>
<name>A0A2J6PTP6_9HELO</name>
<keyword evidence="3" id="KW-1185">Reference proteome</keyword>
<dbReference type="PANTHER" id="PTHR35910">
    <property type="entry name" value="2EXR DOMAIN-CONTAINING PROTEIN"/>
    <property type="match status" value="1"/>
</dbReference>
<sequence length="389" mass="44319">MLYTTRFQPNWYEKQIAAGEPADHLRAYSWSPSPPKDVQNLVANTPTSPCQHVAGEATFSLFPKLVAELRRMIWRHILPGSRIVEIMWDESTGVCRSPCPLPIALSVNKESREVALECYKLCFGTLDAPANVYFDTKVDQLYLGIGNLVSISDNPLIEFMSVLPEGELTDIRHIVIDEDLIQEDGSIPTKEFEFIANDLRSITIIKNESRSMDCILALVNSNPVEFDMWRFGEDGKSQSWSGEISDEGVEHTWAFDEESMTGGLEQMMRENKGCRTLSRVVTRGRLEQQARWTKRMELLQSTIIWENGCLYAKDGLLEIVVDIEELEPEKYSRLSILVSGDCEWMLDPLLVYTSQVPCVCPVGHKNRYQVPDWYPDVSMVDLRALLEKL</sequence>
<dbReference type="PANTHER" id="PTHR35910:SF1">
    <property type="entry name" value="2EXR DOMAIN-CONTAINING PROTEIN"/>
    <property type="match status" value="1"/>
</dbReference>
<dbReference type="OrthoDB" id="3557569at2759"/>
<protein>
    <recommendedName>
        <fullName evidence="1">2EXR domain-containing protein</fullName>
    </recommendedName>
</protein>
<accession>A0A2J6PTP6</accession>
<dbReference type="EMBL" id="KZ613500">
    <property type="protein sequence ID" value="PMD17391.1"/>
    <property type="molecule type" value="Genomic_DNA"/>
</dbReference>
<dbReference type="AlphaFoldDB" id="A0A2J6PTP6"/>
<feature type="domain" description="2EXR" evidence="1">
    <location>
        <begin position="59"/>
        <end position="140"/>
    </location>
</feature>
<evidence type="ECO:0000313" key="3">
    <source>
        <dbReference type="Proteomes" id="UP000235672"/>
    </source>
</evidence>
<dbReference type="Proteomes" id="UP000235672">
    <property type="component" value="Unassembled WGS sequence"/>
</dbReference>
<evidence type="ECO:0000313" key="2">
    <source>
        <dbReference type="EMBL" id="PMD17391.1"/>
    </source>
</evidence>
<dbReference type="InterPro" id="IPR045518">
    <property type="entry name" value="2EXR"/>
</dbReference>
<proteinExistence type="predicted"/>